<evidence type="ECO:0000313" key="8">
    <source>
        <dbReference type="EMBL" id="AMM41877.1"/>
    </source>
</evidence>
<proteinExistence type="inferred from homology"/>
<gene>
    <name evidence="6" type="primary">vapC</name>
    <name evidence="8" type="ORF">HS1_002091</name>
</gene>
<dbReference type="InterPro" id="IPR002716">
    <property type="entry name" value="PIN_dom"/>
</dbReference>
<evidence type="ECO:0000256" key="1">
    <source>
        <dbReference type="ARBA" id="ARBA00022649"/>
    </source>
</evidence>
<dbReference type="EMBL" id="CP013015">
    <property type="protein sequence ID" value="AMM41877.1"/>
    <property type="molecule type" value="Genomic_DNA"/>
</dbReference>
<keyword evidence="1 6" id="KW-1277">Toxin-antitoxin system</keyword>
<comment type="function">
    <text evidence="6">Toxic component of a toxin-antitoxin (TA) system. An RNase.</text>
</comment>
<dbReference type="Gene3D" id="3.40.50.1010">
    <property type="entry name" value="5'-nuclease"/>
    <property type="match status" value="1"/>
</dbReference>
<feature type="domain" description="PIN" evidence="7">
    <location>
        <begin position="6"/>
        <end position="130"/>
    </location>
</feature>
<dbReference type="PANTHER" id="PTHR35901:SF1">
    <property type="entry name" value="EXONUCLEASE VAPC9"/>
    <property type="match status" value="1"/>
</dbReference>
<evidence type="ECO:0000256" key="5">
    <source>
        <dbReference type="ARBA" id="ARBA00022842"/>
    </source>
</evidence>
<keyword evidence="4 6" id="KW-0378">Hydrolase</keyword>
<keyword evidence="6" id="KW-0800">Toxin</keyword>
<dbReference type="OrthoDB" id="32153at2"/>
<keyword evidence="9" id="KW-1185">Reference proteome</keyword>
<feature type="binding site" evidence="6">
    <location>
        <position position="9"/>
    </location>
    <ligand>
        <name>Mg(2+)</name>
        <dbReference type="ChEBI" id="CHEBI:18420"/>
    </ligand>
</feature>
<dbReference type="GO" id="GO:0004540">
    <property type="term" value="F:RNA nuclease activity"/>
    <property type="evidence" value="ECO:0007669"/>
    <property type="project" value="InterPro"/>
</dbReference>
<evidence type="ECO:0000256" key="4">
    <source>
        <dbReference type="ARBA" id="ARBA00022801"/>
    </source>
</evidence>
<dbReference type="GO" id="GO:0016787">
    <property type="term" value="F:hydrolase activity"/>
    <property type="evidence" value="ECO:0007669"/>
    <property type="project" value="UniProtKB-KW"/>
</dbReference>
<keyword evidence="3 6" id="KW-0479">Metal-binding</keyword>
<comment type="similarity">
    <text evidence="6">Belongs to the PINc/VapC protein family.</text>
</comment>
<dbReference type="RefSeq" id="WP_066065082.1">
    <property type="nucleotide sequence ID" value="NZ_CP013015.1"/>
</dbReference>
<dbReference type="InterPro" id="IPR022907">
    <property type="entry name" value="VapC_family"/>
</dbReference>
<evidence type="ECO:0000256" key="2">
    <source>
        <dbReference type="ARBA" id="ARBA00022722"/>
    </source>
</evidence>
<keyword evidence="2 6" id="KW-0540">Nuclease</keyword>
<dbReference type="Pfam" id="PF01850">
    <property type="entry name" value="PIN"/>
    <property type="match status" value="1"/>
</dbReference>
<evidence type="ECO:0000256" key="6">
    <source>
        <dbReference type="HAMAP-Rule" id="MF_00265"/>
    </source>
</evidence>
<accession>A0A7U4QM47</accession>
<organism evidence="8 9">
    <name type="scientific">Desulfofervidus auxilii</name>
    <dbReference type="NCBI Taxonomy" id="1621989"/>
    <lineage>
        <taxon>Bacteria</taxon>
        <taxon>Pseudomonadati</taxon>
        <taxon>Thermodesulfobacteriota</taxon>
        <taxon>Candidatus Desulfofervidia</taxon>
        <taxon>Candidatus Desulfofervidales</taxon>
        <taxon>Candidatus Desulfofervidaceae</taxon>
        <taxon>Candidatus Desulfofervidus</taxon>
    </lineage>
</organism>
<dbReference type="SUPFAM" id="SSF88723">
    <property type="entry name" value="PIN domain-like"/>
    <property type="match status" value="1"/>
</dbReference>
<sequence>MLNSPVCVDASFVIRLLESVDSQSSAIRLWIEWHEAGRPVVAPSLLYYEITNALHRYVVHGELLPEEASELLDVALKLDITLYGDADLHRYALKLAKSFSLPTTYDAHYLALAERLGAEFWTTDKRLVRTVQKVISWVRLLKEKK</sequence>
<dbReference type="CDD" id="cd09873">
    <property type="entry name" value="PIN_Pae0151-like"/>
    <property type="match status" value="1"/>
</dbReference>
<comment type="cofactor">
    <cofactor evidence="6">
        <name>Mg(2+)</name>
        <dbReference type="ChEBI" id="CHEBI:18420"/>
    </cofactor>
</comment>
<dbReference type="KEGG" id="daw:HS1_002091"/>
<dbReference type="InterPro" id="IPR029060">
    <property type="entry name" value="PIN-like_dom_sf"/>
</dbReference>
<dbReference type="HAMAP" id="MF_00265">
    <property type="entry name" value="VapC_Nob1"/>
    <property type="match status" value="1"/>
</dbReference>
<dbReference type="GO" id="GO:0000287">
    <property type="term" value="F:magnesium ion binding"/>
    <property type="evidence" value="ECO:0007669"/>
    <property type="project" value="UniProtKB-UniRule"/>
</dbReference>
<protein>
    <recommendedName>
        <fullName evidence="6">Ribonuclease VapC</fullName>
        <shortName evidence="6">RNase VapC</shortName>
        <ecNumber evidence="6">3.1.-.-</ecNumber>
    </recommendedName>
    <alternativeName>
        <fullName evidence="6">Toxin VapC</fullName>
    </alternativeName>
</protein>
<dbReference type="Proteomes" id="UP000070560">
    <property type="component" value="Chromosome"/>
</dbReference>
<dbReference type="InterPro" id="IPR044153">
    <property type="entry name" value="PIN_Pae0151-like"/>
</dbReference>
<dbReference type="EC" id="3.1.-.-" evidence="6"/>
<reference evidence="8 9" key="1">
    <citation type="submission" date="2015-10" db="EMBL/GenBank/DDBJ databases">
        <title>Candidatus Desulfofervidus auxilii, a hydrogenotrophic sulfate-reducing bacterium involved in the thermophilic anaerobic oxidation of methane.</title>
        <authorList>
            <person name="Krukenberg V."/>
            <person name="Richter M."/>
            <person name="Wegener G."/>
        </authorList>
    </citation>
    <scope>NUCLEOTIDE SEQUENCE [LARGE SCALE GENOMIC DNA]</scope>
    <source>
        <strain evidence="8 9">HS1</strain>
    </source>
</reference>
<keyword evidence="5 6" id="KW-0460">Magnesium</keyword>
<evidence type="ECO:0000259" key="7">
    <source>
        <dbReference type="Pfam" id="PF01850"/>
    </source>
</evidence>
<evidence type="ECO:0000313" key="9">
    <source>
        <dbReference type="Proteomes" id="UP000070560"/>
    </source>
</evidence>
<dbReference type="AlphaFoldDB" id="A0A7U4QM47"/>
<feature type="binding site" evidence="6">
    <location>
        <position position="106"/>
    </location>
    <ligand>
        <name>Mg(2+)</name>
        <dbReference type="ChEBI" id="CHEBI:18420"/>
    </ligand>
</feature>
<dbReference type="PANTHER" id="PTHR35901">
    <property type="entry name" value="RIBONUCLEASE VAPC3"/>
    <property type="match status" value="1"/>
</dbReference>
<dbReference type="InterPro" id="IPR051619">
    <property type="entry name" value="TypeII_TA_RNase_PINc/VapC"/>
</dbReference>
<name>A0A7U4QM47_DESA2</name>
<evidence type="ECO:0000256" key="3">
    <source>
        <dbReference type="ARBA" id="ARBA00022723"/>
    </source>
</evidence>
<dbReference type="GO" id="GO:0090729">
    <property type="term" value="F:toxin activity"/>
    <property type="evidence" value="ECO:0007669"/>
    <property type="project" value="UniProtKB-KW"/>
</dbReference>